<dbReference type="RefSeq" id="WP_054493368.1">
    <property type="nucleotide sequence ID" value="NZ_BBZA01000164.1"/>
</dbReference>
<reference evidence="9" key="3">
    <citation type="submission" date="2015-08" db="EMBL/GenBank/DDBJ databases">
        <title>Draft Genome Sequence of a Heterotrophic Facultative Anaerobic Bacterium Ardenticatena maritima Strain 110S.</title>
        <authorList>
            <person name="Kawaichi S."/>
            <person name="Yoshida T."/>
            <person name="Sako Y."/>
            <person name="Nakamura R."/>
        </authorList>
    </citation>
    <scope>NUCLEOTIDE SEQUENCE [LARGE SCALE GENOMIC DNA]</scope>
    <source>
        <strain evidence="9">110S</strain>
    </source>
</reference>
<dbReference type="Pfam" id="PF03706">
    <property type="entry name" value="LPG_synthase_TM"/>
    <property type="match status" value="1"/>
</dbReference>
<comment type="subcellular location">
    <subcellularLocation>
        <location evidence="1">Cell membrane</location>
        <topology evidence="1">Multi-pass membrane protein</topology>
    </subcellularLocation>
</comment>
<reference evidence="8 10" key="2">
    <citation type="submission" date="2015-07" db="EMBL/GenBank/DDBJ databases">
        <title>Whole genome sequence of Ardenticatena maritima DSM 23922.</title>
        <authorList>
            <person name="Hemp J."/>
            <person name="Ward L.M."/>
            <person name="Pace L.A."/>
            <person name="Fischer W.W."/>
        </authorList>
    </citation>
    <scope>NUCLEOTIDE SEQUENCE [LARGE SCALE GENOMIC DNA]</scope>
    <source>
        <strain evidence="8 10">110S</strain>
    </source>
</reference>
<evidence type="ECO:0008006" key="11">
    <source>
        <dbReference type="Google" id="ProtNLM"/>
    </source>
</evidence>
<keyword evidence="4 6" id="KW-1133">Transmembrane helix</keyword>
<feature type="transmembrane region" description="Helical" evidence="6">
    <location>
        <begin position="245"/>
        <end position="265"/>
    </location>
</feature>
<name>A0A0M8KA35_9CHLR</name>
<feature type="transmembrane region" description="Helical" evidence="6">
    <location>
        <begin position="122"/>
        <end position="141"/>
    </location>
</feature>
<evidence type="ECO:0000313" key="7">
    <source>
        <dbReference type="EMBL" id="GAP63549.1"/>
    </source>
</evidence>
<dbReference type="AlphaFoldDB" id="A0A0M8KA35"/>
<proteinExistence type="predicted"/>
<keyword evidence="3 6" id="KW-0812">Transmembrane</keyword>
<feature type="transmembrane region" description="Helical" evidence="6">
    <location>
        <begin position="285"/>
        <end position="310"/>
    </location>
</feature>
<evidence type="ECO:0000256" key="1">
    <source>
        <dbReference type="ARBA" id="ARBA00004651"/>
    </source>
</evidence>
<accession>A0A0M8KA35</accession>
<feature type="transmembrane region" description="Helical" evidence="6">
    <location>
        <begin position="148"/>
        <end position="168"/>
    </location>
</feature>
<sequence>MRRFLLSLTIGLLIFAAVFWNTDWAVLWDAFRNANGFLIALGFILTIAGVYFRAIRWRWFFWPQHERLRIGTLFDVVGIGYLINMLFPARAGDVVRSYLLSGWHDGEPTLPQALSATVFERLVDMLIIVVIVIGLLPFLPLPATLIRAGLLIGVGTVAVIIIASLLTIHPEWGRRQLTRVLRRVPRLHADTWAQRLFSLLDSFAVMHAPGVLARILFWSVPTWGLTILTYWVVILAFGVDVPPTVAALTIVAAAFGLALPSPGGLGPFEGAVTAALLLVGIEENLARGVALALHGVNFFGLIAAGLLGLARRGMGYRQMLAAMQSADER</sequence>
<dbReference type="InterPro" id="IPR022791">
    <property type="entry name" value="L-PG_synthase/AglD"/>
</dbReference>
<keyword evidence="2" id="KW-1003">Cell membrane</keyword>
<evidence type="ECO:0000313" key="8">
    <source>
        <dbReference type="EMBL" id="KPL89069.1"/>
    </source>
</evidence>
<evidence type="ECO:0000256" key="2">
    <source>
        <dbReference type="ARBA" id="ARBA00022475"/>
    </source>
</evidence>
<dbReference type="STRING" id="872965.SE16_00515"/>
<dbReference type="PANTHER" id="PTHR39087">
    <property type="entry name" value="UPF0104 MEMBRANE PROTEIN MJ1595"/>
    <property type="match status" value="1"/>
</dbReference>
<evidence type="ECO:0000256" key="4">
    <source>
        <dbReference type="ARBA" id="ARBA00022989"/>
    </source>
</evidence>
<evidence type="ECO:0000313" key="9">
    <source>
        <dbReference type="Proteomes" id="UP000037784"/>
    </source>
</evidence>
<evidence type="ECO:0000256" key="3">
    <source>
        <dbReference type="ARBA" id="ARBA00022692"/>
    </source>
</evidence>
<evidence type="ECO:0000256" key="6">
    <source>
        <dbReference type="SAM" id="Phobius"/>
    </source>
</evidence>
<protein>
    <recommendedName>
        <fullName evidence="11">Flippase-like domain-containing protein</fullName>
    </recommendedName>
</protein>
<feature type="transmembrane region" description="Helical" evidence="6">
    <location>
        <begin position="215"/>
        <end position="238"/>
    </location>
</feature>
<dbReference type="PANTHER" id="PTHR39087:SF2">
    <property type="entry name" value="UPF0104 MEMBRANE PROTEIN MJ1595"/>
    <property type="match status" value="1"/>
</dbReference>
<dbReference type="Proteomes" id="UP000050502">
    <property type="component" value="Unassembled WGS sequence"/>
</dbReference>
<reference evidence="7 9" key="1">
    <citation type="journal article" date="2015" name="Genome Announc.">
        <title>Draft Genome Sequence of a Heterotrophic Facultative Anaerobic Thermophilic Bacterium, Ardenticatena maritima Strain 110ST.</title>
        <authorList>
            <person name="Kawaichi S."/>
            <person name="Yoshida T."/>
            <person name="Sako Y."/>
            <person name="Nakamura R."/>
        </authorList>
    </citation>
    <scope>NUCLEOTIDE SEQUENCE [LARGE SCALE GENOMIC DNA]</scope>
    <source>
        <strain evidence="7 9">110S</strain>
    </source>
</reference>
<dbReference type="GO" id="GO:0005886">
    <property type="term" value="C:plasma membrane"/>
    <property type="evidence" value="ECO:0007669"/>
    <property type="project" value="UniProtKB-SubCell"/>
</dbReference>
<evidence type="ECO:0000256" key="5">
    <source>
        <dbReference type="ARBA" id="ARBA00023136"/>
    </source>
</evidence>
<dbReference type="Proteomes" id="UP000037784">
    <property type="component" value="Unassembled WGS sequence"/>
</dbReference>
<comment type="caution">
    <text evidence="7">The sequence shown here is derived from an EMBL/GenBank/DDBJ whole genome shotgun (WGS) entry which is preliminary data.</text>
</comment>
<organism evidence="7 9">
    <name type="scientific">Ardenticatena maritima</name>
    <dbReference type="NCBI Taxonomy" id="872965"/>
    <lineage>
        <taxon>Bacteria</taxon>
        <taxon>Bacillati</taxon>
        <taxon>Chloroflexota</taxon>
        <taxon>Ardenticatenia</taxon>
        <taxon>Ardenticatenales</taxon>
        <taxon>Ardenticatenaceae</taxon>
        <taxon>Ardenticatena</taxon>
    </lineage>
</organism>
<keyword evidence="9" id="KW-1185">Reference proteome</keyword>
<dbReference type="OrthoDB" id="7954051at2"/>
<dbReference type="NCBIfam" id="TIGR00374">
    <property type="entry name" value="flippase-like domain"/>
    <property type="match status" value="1"/>
</dbReference>
<dbReference type="EMBL" id="BBZA01000164">
    <property type="protein sequence ID" value="GAP63549.1"/>
    <property type="molecule type" value="Genomic_DNA"/>
</dbReference>
<feature type="transmembrane region" description="Helical" evidence="6">
    <location>
        <begin position="35"/>
        <end position="55"/>
    </location>
</feature>
<keyword evidence="5 6" id="KW-0472">Membrane</keyword>
<dbReference type="EMBL" id="LGKN01000003">
    <property type="protein sequence ID" value="KPL89069.1"/>
    <property type="molecule type" value="Genomic_DNA"/>
</dbReference>
<gene>
    <name evidence="7" type="ORF">ARMA_1972</name>
    <name evidence="8" type="ORF">SE16_00515</name>
</gene>
<dbReference type="InParanoid" id="A0A0M8KA35"/>
<evidence type="ECO:0000313" key="10">
    <source>
        <dbReference type="Proteomes" id="UP000050502"/>
    </source>
</evidence>
<feature type="transmembrane region" description="Helical" evidence="6">
    <location>
        <begin position="67"/>
        <end position="87"/>
    </location>
</feature>